<dbReference type="PATRIC" id="fig|320787.5.peg.3615"/>
<dbReference type="InterPro" id="IPR003615">
    <property type="entry name" value="HNH_nuc"/>
</dbReference>
<organism evidence="2 3">
    <name type="scientific">Cyclobacterium amurskyense</name>
    <dbReference type="NCBI Taxonomy" id="320787"/>
    <lineage>
        <taxon>Bacteria</taxon>
        <taxon>Pseudomonadati</taxon>
        <taxon>Bacteroidota</taxon>
        <taxon>Cytophagia</taxon>
        <taxon>Cytophagales</taxon>
        <taxon>Cyclobacteriaceae</taxon>
        <taxon>Cyclobacterium</taxon>
    </lineage>
</organism>
<feature type="domain" description="HNH nuclease" evidence="1">
    <location>
        <begin position="66"/>
        <end position="108"/>
    </location>
</feature>
<dbReference type="RefSeq" id="WP_048642889.1">
    <property type="nucleotide sequence ID" value="NZ_CP012040.1"/>
</dbReference>
<protein>
    <submittedName>
        <fullName evidence="2">HNH endonuclease</fullName>
    </submittedName>
</protein>
<dbReference type="GO" id="GO:0004519">
    <property type="term" value="F:endonuclease activity"/>
    <property type="evidence" value="ECO:0007669"/>
    <property type="project" value="UniProtKB-KW"/>
</dbReference>
<proteinExistence type="predicted"/>
<gene>
    <name evidence="2" type="ORF">CA2015_3311</name>
</gene>
<evidence type="ECO:0000313" key="2">
    <source>
        <dbReference type="EMBL" id="AKP52701.1"/>
    </source>
</evidence>
<sequence>MNDKLLDIFQIEKTCKYRGEVYHVRDNGAIYRCRRSGKRKRPLDEKWTIGNRNKLTGYRNIGSETVHRIVATAFHGPQPSEDHIVDHFDTNRQNNRPENLAWVTRLENILLNPITARRIKISYGSIEKFLKDPTRPISGNPDPRLEWMRAVTKEEADHSRQRLLDWANGGKIPSGGILGDWLYELPNEQFSEEPSSEILIESKTSGAIQKSWKTPSEFPLCPSNPTKNGLQDYYQRIKEGDVFARNNFGESKVVSAALSERSDVLLVMCHHPGAIKEWSLAQVSIDDHLFIHESLGTFFQLEGAKKQFTLKRGLKWEGGDSIDDIC</sequence>
<dbReference type="OrthoDB" id="6631788at2"/>
<reference evidence="2 3" key="1">
    <citation type="submission" date="2015-07" db="EMBL/GenBank/DDBJ databases">
        <authorList>
            <person name="Kim K.M."/>
        </authorList>
    </citation>
    <scope>NUCLEOTIDE SEQUENCE [LARGE SCALE GENOMIC DNA]</scope>
    <source>
        <strain evidence="2 3">KCTC 12363</strain>
    </source>
</reference>
<dbReference type="KEGG" id="camu:CA2015_3311"/>
<evidence type="ECO:0000259" key="1">
    <source>
        <dbReference type="Pfam" id="PF13392"/>
    </source>
</evidence>
<name>A0A0H4PE06_9BACT</name>
<evidence type="ECO:0000313" key="3">
    <source>
        <dbReference type="Proteomes" id="UP000036520"/>
    </source>
</evidence>
<dbReference type="EMBL" id="CP012040">
    <property type="protein sequence ID" value="AKP52701.1"/>
    <property type="molecule type" value="Genomic_DNA"/>
</dbReference>
<accession>A0A0H4PE06</accession>
<keyword evidence="3" id="KW-1185">Reference proteome</keyword>
<dbReference type="Proteomes" id="UP000036520">
    <property type="component" value="Chromosome"/>
</dbReference>
<keyword evidence="2" id="KW-0255">Endonuclease</keyword>
<keyword evidence="2" id="KW-0540">Nuclease</keyword>
<keyword evidence="2" id="KW-0378">Hydrolase</keyword>
<dbReference type="SUPFAM" id="SSF54060">
    <property type="entry name" value="His-Me finger endonucleases"/>
    <property type="match status" value="1"/>
</dbReference>
<dbReference type="InterPro" id="IPR044925">
    <property type="entry name" value="His-Me_finger_sf"/>
</dbReference>
<dbReference type="Gene3D" id="3.90.75.20">
    <property type="match status" value="1"/>
</dbReference>
<dbReference type="Pfam" id="PF13392">
    <property type="entry name" value="HNH_3"/>
    <property type="match status" value="1"/>
</dbReference>
<dbReference type="AlphaFoldDB" id="A0A0H4PE06"/>